<feature type="domain" description="Cyclic nucleotide-binding" evidence="2">
    <location>
        <begin position="138"/>
        <end position="195"/>
    </location>
</feature>
<reference evidence="3 4" key="1">
    <citation type="submission" date="2016-09" db="EMBL/GenBank/DDBJ databases">
        <authorList>
            <person name="Capua I."/>
            <person name="De Benedictis P."/>
            <person name="Joannis T."/>
            <person name="Lombin L.H."/>
            <person name="Cattoli G."/>
        </authorList>
    </citation>
    <scope>NUCLEOTIDE SEQUENCE [LARGE SCALE GENOMIC DNA]</scope>
    <source>
        <strain evidence="3 4">IMI 309357</strain>
    </source>
</reference>
<dbReference type="GeneID" id="34553502"/>
<comment type="caution">
    <text evidence="3">The sequence shown here is derived from an EMBL/GenBank/DDBJ whole genome shotgun (WGS) entry which is preliminary data.</text>
</comment>
<keyword evidence="1" id="KW-0472">Membrane</keyword>
<dbReference type="RefSeq" id="XP_022481617.1">
    <property type="nucleotide sequence ID" value="XM_022611992.1"/>
</dbReference>
<accession>A0A1G4BSR0</accession>
<dbReference type="EMBL" id="MJBS01000002">
    <property type="protein sequence ID" value="OHF04482.1"/>
    <property type="molecule type" value="Genomic_DNA"/>
</dbReference>
<keyword evidence="1" id="KW-0812">Transmembrane</keyword>
<evidence type="ECO:0000313" key="3">
    <source>
        <dbReference type="EMBL" id="OHF04482.1"/>
    </source>
</evidence>
<protein>
    <recommendedName>
        <fullName evidence="2">Cyclic nucleotide-binding domain-containing protein</fullName>
    </recommendedName>
</protein>
<keyword evidence="4" id="KW-1185">Reference proteome</keyword>
<dbReference type="InterPro" id="IPR000595">
    <property type="entry name" value="cNMP-bd_dom"/>
</dbReference>
<proteinExistence type="predicted"/>
<feature type="transmembrane region" description="Helical" evidence="1">
    <location>
        <begin position="32"/>
        <end position="55"/>
    </location>
</feature>
<keyword evidence="1" id="KW-1133">Transmembrane helix</keyword>
<sequence length="211" mass="24037">MPPHELLLRHLLVSREEYGDFGGVNCVGVKRILVGLVAVSALSIIAILFAVIFRIRLSRDRASFRALATEQDKLEQVHKTLKNQHEFIRQDCRNLQVTLDFYIKEYGRHPLHNRYRFEPSNVQGSDAPAVAAPSRDWQSLEDDDVFVVVSPSEESLRDVEEFRGEERDIAEGGRGERFSEIQKKTKTPRFASIVAGLQDVPLTPPIEEKRS</sequence>
<evidence type="ECO:0000259" key="2">
    <source>
        <dbReference type="PROSITE" id="PS50042"/>
    </source>
</evidence>
<dbReference type="AlphaFoldDB" id="A0A1G4BSR0"/>
<dbReference type="Proteomes" id="UP000176998">
    <property type="component" value="Unassembled WGS sequence"/>
</dbReference>
<organism evidence="3 4">
    <name type="scientific">Colletotrichum orchidophilum</name>
    <dbReference type="NCBI Taxonomy" id="1209926"/>
    <lineage>
        <taxon>Eukaryota</taxon>
        <taxon>Fungi</taxon>
        <taxon>Dikarya</taxon>
        <taxon>Ascomycota</taxon>
        <taxon>Pezizomycotina</taxon>
        <taxon>Sordariomycetes</taxon>
        <taxon>Hypocreomycetidae</taxon>
        <taxon>Glomerellales</taxon>
        <taxon>Glomerellaceae</taxon>
        <taxon>Colletotrichum</taxon>
    </lineage>
</organism>
<gene>
    <name evidence="3" type="ORF">CORC01_00334</name>
</gene>
<dbReference type="PROSITE" id="PS50042">
    <property type="entry name" value="CNMP_BINDING_3"/>
    <property type="match status" value="1"/>
</dbReference>
<dbReference type="OrthoDB" id="4843854at2759"/>
<evidence type="ECO:0000256" key="1">
    <source>
        <dbReference type="SAM" id="Phobius"/>
    </source>
</evidence>
<name>A0A1G4BSR0_9PEZI</name>
<evidence type="ECO:0000313" key="4">
    <source>
        <dbReference type="Proteomes" id="UP000176998"/>
    </source>
</evidence>